<gene>
    <name evidence="2" type="ORF">GCM10010917_39900</name>
</gene>
<proteinExistence type="predicted"/>
<keyword evidence="1" id="KW-1133">Transmembrane helix</keyword>
<feature type="transmembrane region" description="Helical" evidence="1">
    <location>
        <begin position="30"/>
        <end position="49"/>
    </location>
</feature>
<accession>A0ABQ1GVI8</accession>
<evidence type="ECO:0000256" key="1">
    <source>
        <dbReference type="SAM" id="Phobius"/>
    </source>
</evidence>
<comment type="caution">
    <text evidence="2">The sequence shown here is derived from an EMBL/GenBank/DDBJ whole genome shotgun (WGS) entry which is preliminary data.</text>
</comment>
<organism evidence="2 3">
    <name type="scientific">Paenibacillus physcomitrellae</name>
    <dbReference type="NCBI Taxonomy" id="1619311"/>
    <lineage>
        <taxon>Bacteria</taxon>
        <taxon>Bacillati</taxon>
        <taxon>Bacillota</taxon>
        <taxon>Bacilli</taxon>
        <taxon>Bacillales</taxon>
        <taxon>Paenibacillaceae</taxon>
        <taxon>Paenibacillus</taxon>
    </lineage>
</organism>
<keyword evidence="3" id="KW-1185">Reference proteome</keyword>
<dbReference type="EMBL" id="BMHF01000021">
    <property type="protein sequence ID" value="GGA50647.1"/>
    <property type="molecule type" value="Genomic_DNA"/>
</dbReference>
<evidence type="ECO:0000313" key="2">
    <source>
        <dbReference type="EMBL" id="GGA50647.1"/>
    </source>
</evidence>
<reference evidence="3" key="1">
    <citation type="journal article" date="2019" name="Int. J. Syst. Evol. Microbiol.">
        <title>The Global Catalogue of Microorganisms (GCM) 10K type strain sequencing project: providing services to taxonomists for standard genome sequencing and annotation.</title>
        <authorList>
            <consortium name="The Broad Institute Genomics Platform"/>
            <consortium name="The Broad Institute Genome Sequencing Center for Infectious Disease"/>
            <person name="Wu L."/>
            <person name="Ma J."/>
        </authorList>
    </citation>
    <scope>NUCLEOTIDE SEQUENCE [LARGE SCALE GENOMIC DNA]</scope>
    <source>
        <strain evidence="3">CGMCC 1.15044</strain>
    </source>
</reference>
<keyword evidence="1" id="KW-0812">Transmembrane</keyword>
<sequence>MNLTVHGRRFREEKVKIAILIGEPLPLTSLVAAITVIVTITMTMIVLLTRGV</sequence>
<keyword evidence="1" id="KW-0472">Membrane</keyword>
<evidence type="ECO:0000313" key="3">
    <source>
        <dbReference type="Proteomes" id="UP000609323"/>
    </source>
</evidence>
<name>A0ABQ1GVI8_9BACL</name>
<dbReference type="Proteomes" id="UP000609323">
    <property type="component" value="Unassembled WGS sequence"/>
</dbReference>
<protein>
    <submittedName>
        <fullName evidence="2">Uncharacterized protein</fullName>
    </submittedName>
</protein>